<evidence type="ECO:0000313" key="2">
    <source>
        <dbReference type="Proteomes" id="UP001615550"/>
    </source>
</evidence>
<comment type="caution">
    <text evidence="1">The sequence shown here is derived from an EMBL/GenBank/DDBJ whole genome shotgun (WGS) entry which is preliminary data.</text>
</comment>
<evidence type="ECO:0008006" key="3">
    <source>
        <dbReference type="Google" id="ProtNLM"/>
    </source>
</evidence>
<keyword evidence="2" id="KW-1185">Reference proteome</keyword>
<name>A0ABW8D8M0_9GAMM</name>
<protein>
    <recommendedName>
        <fullName evidence="3">Secreted protein</fullName>
    </recommendedName>
</protein>
<accession>A0ABW8D8M0</accession>
<dbReference type="EMBL" id="JBGORX010000001">
    <property type="protein sequence ID" value="MFJ1267884.1"/>
    <property type="molecule type" value="Genomic_DNA"/>
</dbReference>
<evidence type="ECO:0000313" key="1">
    <source>
        <dbReference type="EMBL" id="MFJ1267884.1"/>
    </source>
</evidence>
<gene>
    <name evidence="1" type="ORF">ACD661_04830</name>
</gene>
<proteinExistence type="predicted"/>
<dbReference type="RefSeq" id="WP_400186719.1">
    <property type="nucleotide sequence ID" value="NZ_JBGORX010000001.1"/>
</dbReference>
<dbReference type="Proteomes" id="UP001615550">
    <property type="component" value="Unassembled WGS sequence"/>
</dbReference>
<organism evidence="1 2">
    <name type="scientific">Legionella lytica</name>
    <dbReference type="NCBI Taxonomy" id="96232"/>
    <lineage>
        <taxon>Bacteria</taxon>
        <taxon>Pseudomonadati</taxon>
        <taxon>Pseudomonadota</taxon>
        <taxon>Gammaproteobacteria</taxon>
        <taxon>Legionellales</taxon>
        <taxon>Legionellaceae</taxon>
        <taxon>Legionella</taxon>
    </lineage>
</organism>
<reference evidence="1 2" key="1">
    <citation type="submission" date="2024-08" db="EMBL/GenBank/DDBJ databases">
        <title>Draft Genome Sequence of Legionella lytica strain DSB2004, Isolated From a Fire Sprinkler System.</title>
        <authorList>
            <person name="Everhart A.D."/>
            <person name="Kidane D.T."/>
            <person name="Farone A.L."/>
            <person name="Farone M.B."/>
        </authorList>
    </citation>
    <scope>NUCLEOTIDE SEQUENCE [LARGE SCALE GENOMIC DNA]</scope>
    <source>
        <strain evidence="1 2">DSB2004</strain>
    </source>
</reference>
<sequence>MLRIIFSFLTFFHLGICHAGILQCVGMLNGITVNIISDPDSKTLNVNGNILKVTGANAQNTGFRTENYINNNGVVVYYSMALDNDNKPVLIQYNGVNQDPEFYIDLACH</sequence>